<proteinExistence type="predicted"/>
<keyword evidence="2" id="KW-1185">Reference proteome</keyword>
<accession>A0AAV4U307</accession>
<sequence length="105" mass="12372">MRESPQLFRHKRAVDSTQLIYSYPTPIPRKQKEKRHQKTLHLRPTAEAIRWSLRGYPWQGKNHQHFKVAAPCVPRCHLLREAVGRMTRQQDAVQDALFLCCRASN</sequence>
<dbReference type="EMBL" id="BPLQ01010632">
    <property type="protein sequence ID" value="GIY52123.1"/>
    <property type="molecule type" value="Genomic_DNA"/>
</dbReference>
<protein>
    <submittedName>
        <fullName evidence="1">Uncharacterized protein</fullName>
    </submittedName>
</protein>
<evidence type="ECO:0000313" key="1">
    <source>
        <dbReference type="EMBL" id="GIY52123.1"/>
    </source>
</evidence>
<organism evidence="1 2">
    <name type="scientific">Caerostris darwini</name>
    <dbReference type="NCBI Taxonomy" id="1538125"/>
    <lineage>
        <taxon>Eukaryota</taxon>
        <taxon>Metazoa</taxon>
        <taxon>Ecdysozoa</taxon>
        <taxon>Arthropoda</taxon>
        <taxon>Chelicerata</taxon>
        <taxon>Arachnida</taxon>
        <taxon>Araneae</taxon>
        <taxon>Araneomorphae</taxon>
        <taxon>Entelegynae</taxon>
        <taxon>Araneoidea</taxon>
        <taxon>Araneidae</taxon>
        <taxon>Caerostris</taxon>
    </lineage>
</organism>
<evidence type="ECO:0000313" key="2">
    <source>
        <dbReference type="Proteomes" id="UP001054837"/>
    </source>
</evidence>
<name>A0AAV4U307_9ARAC</name>
<dbReference type="AlphaFoldDB" id="A0AAV4U307"/>
<dbReference type="Proteomes" id="UP001054837">
    <property type="component" value="Unassembled WGS sequence"/>
</dbReference>
<gene>
    <name evidence="1" type="ORF">CDAR_432191</name>
</gene>
<reference evidence="1 2" key="1">
    <citation type="submission" date="2021-06" db="EMBL/GenBank/DDBJ databases">
        <title>Caerostris darwini draft genome.</title>
        <authorList>
            <person name="Kono N."/>
            <person name="Arakawa K."/>
        </authorList>
    </citation>
    <scope>NUCLEOTIDE SEQUENCE [LARGE SCALE GENOMIC DNA]</scope>
</reference>
<comment type="caution">
    <text evidence="1">The sequence shown here is derived from an EMBL/GenBank/DDBJ whole genome shotgun (WGS) entry which is preliminary data.</text>
</comment>